<evidence type="ECO:0000313" key="3">
    <source>
        <dbReference type="Proteomes" id="UP000694580"/>
    </source>
</evidence>
<reference evidence="2" key="2">
    <citation type="submission" date="2025-08" db="UniProtKB">
        <authorList>
            <consortium name="Ensembl"/>
        </authorList>
    </citation>
    <scope>IDENTIFICATION</scope>
</reference>
<name>A0AAY4DTA0_9TELE</name>
<reference evidence="2" key="3">
    <citation type="submission" date="2025-09" db="UniProtKB">
        <authorList>
            <consortium name="Ensembl"/>
        </authorList>
    </citation>
    <scope>IDENTIFICATION</scope>
</reference>
<accession>A0AAY4DTA0</accession>
<feature type="signal peptide" evidence="1">
    <location>
        <begin position="1"/>
        <end position="16"/>
    </location>
</feature>
<evidence type="ECO:0000313" key="2">
    <source>
        <dbReference type="Ensembl" id="ENSDCDP00010048648.1"/>
    </source>
</evidence>
<dbReference type="AlphaFoldDB" id="A0AAY4DTA0"/>
<feature type="chain" id="PRO_5044240135" description="Secreted protein" evidence="1">
    <location>
        <begin position="17"/>
        <end position="126"/>
    </location>
</feature>
<organism evidence="2 3">
    <name type="scientific">Denticeps clupeoides</name>
    <name type="common">denticle herring</name>
    <dbReference type="NCBI Taxonomy" id="299321"/>
    <lineage>
        <taxon>Eukaryota</taxon>
        <taxon>Metazoa</taxon>
        <taxon>Chordata</taxon>
        <taxon>Craniata</taxon>
        <taxon>Vertebrata</taxon>
        <taxon>Euteleostomi</taxon>
        <taxon>Actinopterygii</taxon>
        <taxon>Neopterygii</taxon>
        <taxon>Teleostei</taxon>
        <taxon>Clupei</taxon>
        <taxon>Clupeiformes</taxon>
        <taxon>Denticipitoidei</taxon>
        <taxon>Denticipitidae</taxon>
        <taxon>Denticeps</taxon>
    </lineage>
</organism>
<dbReference type="Ensembl" id="ENSDCDT00010058990.1">
    <property type="protein sequence ID" value="ENSDCDP00010048648.1"/>
    <property type="gene ID" value="ENSDCDG00010029272.1"/>
</dbReference>
<dbReference type="GeneTree" id="ENSGT01030000234960"/>
<keyword evidence="1" id="KW-0732">Signal</keyword>
<protein>
    <recommendedName>
        <fullName evidence="4">Secreted protein</fullName>
    </recommendedName>
</protein>
<sequence>MSSLLLLLLVPGIVPALEPLKLGQGRGRGLVEEQRHGFGLLRFGHEHRVAAKHHRLVLHLVAVDPGEDFGQPWVGDAVGYPVQQVQMPRPPRLVVHVHHADALRADGHAAACKVPELSGAGLYTLG</sequence>
<proteinExistence type="predicted"/>
<dbReference type="Proteomes" id="UP000694580">
    <property type="component" value="Chromosome 13"/>
</dbReference>
<evidence type="ECO:0000256" key="1">
    <source>
        <dbReference type="SAM" id="SignalP"/>
    </source>
</evidence>
<evidence type="ECO:0008006" key="4">
    <source>
        <dbReference type="Google" id="ProtNLM"/>
    </source>
</evidence>
<reference evidence="2 3" key="1">
    <citation type="submission" date="2020-06" db="EMBL/GenBank/DDBJ databases">
        <authorList>
            <consortium name="Wellcome Sanger Institute Data Sharing"/>
        </authorList>
    </citation>
    <scope>NUCLEOTIDE SEQUENCE [LARGE SCALE GENOMIC DNA]</scope>
</reference>
<keyword evidence="3" id="KW-1185">Reference proteome</keyword>